<reference evidence="2" key="1">
    <citation type="journal article" date="2014" name="Science">
        <title>Ancient hybridizations among the ancestral genomes of bread wheat.</title>
        <authorList>
            <consortium name="International Wheat Genome Sequencing Consortium,"/>
            <person name="Marcussen T."/>
            <person name="Sandve S.R."/>
            <person name="Heier L."/>
            <person name="Spannagl M."/>
            <person name="Pfeifer M."/>
            <person name="Jakobsen K.S."/>
            <person name="Wulff B.B."/>
            <person name="Steuernagel B."/>
            <person name="Mayer K.F."/>
            <person name="Olsen O.A."/>
        </authorList>
    </citation>
    <scope>NUCLEOTIDE SEQUENCE [LARGE SCALE GENOMIC DNA]</scope>
    <source>
        <strain evidence="2">cv. AL8/78</strain>
    </source>
</reference>
<sequence>MYKSRMFYSCAVLPLLPSRYINTVFFAELCANRKIISEVHKNSVFDRVPERPLIFGQARSSSAHGTDFATSACNG</sequence>
<reference evidence="1" key="4">
    <citation type="submission" date="2019-03" db="UniProtKB">
        <authorList>
            <consortium name="EnsemblPlants"/>
        </authorList>
    </citation>
    <scope>IDENTIFICATION</scope>
</reference>
<reference evidence="1" key="5">
    <citation type="journal article" date="2021" name="G3 (Bethesda)">
        <title>Aegilops tauschii genome assembly Aet v5.0 features greater sequence contiguity and improved annotation.</title>
        <authorList>
            <person name="Wang L."/>
            <person name="Zhu T."/>
            <person name="Rodriguez J.C."/>
            <person name="Deal K.R."/>
            <person name="Dubcovsky J."/>
            <person name="McGuire P.E."/>
            <person name="Lux T."/>
            <person name="Spannagl M."/>
            <person name="Mayer K.F.X."/>
            <person name="Baldrich P."/>
            <person name="Meyers B.C."/>
            <person name="Huo N."/>
            <person name="Gu Y.Q."/>
            <person name="Zhou H."/>
            <person name="Devos K.M."/>
            <person name="Bennetzen J.L."/>
            <person name="Unver T."/>
            <person name="Budak H."/>
            <person name="Gulick P.J."/>
            <person name="Galiba G."/>
            <person name="Kalapos B."/>
            <person name="Nelson D.R."/>
            <person name="Li P."/>
            <person name="You F.M."/>
            <person name="Luo M.C."/>
            <person name="Dvorak J."/>
        </authorList>
    </citation>
    <scope>NUCLEOTIDE SEQUENCE [LARGE SCALE GENOMIC DNA]</scope>
    <source>
        <strain evidence="1">cv. AL8/78</strain>
    </source>
</reference>
<reference evidence="1" key="3">
    <citation type="journal article" date="2017" name="Nature">
        <title>Genome sequence of the progenitor of the wheat D genome Aegilops tauschii.</title>
        <authorList>
            <person name="Luo M.C."/>
            <person name="Gu Y.Q."/>
            <person name="Puiu D."/>
            <person name="Wang H."/>
            <person name="Twardziok S.O."/>
            <person name="Deal K.R."/>
            <person name="Huo N."/>
            <person name="Zhu T."/>
            <person name="Wang L."/>
            <person name="Wang Y."/>
            <person name="McGuire P.E."/>
            <person name="Liu S."/>
            <person name="Long H."/>
            <person name="Ramasamy R.K."/>
            <person name="Rodriguez J.C."/>
            <person name="Van S.L."/>
            <person name="Yuan L."/>
            <person name="Wang Z."/>
            <person name="Xia Z."/>
            <person name="Xiao L."/>
            <person name="Anderson O.D."/>
            <person name="Ouyang S."/>
            <person name="Liang Y."/>
            <person name="Zimin A.V."/>
            <person name="Pertea G."/>
            <person name="Qi P."/>
            <person name="Bennetzen J.L."/>
            <person name="Dai X."/>
            <person name="Dawson M.W."/>
            <person name="Muller H.G."/>
            <person name="Kugler K."/>
            <person name="Rivarola-Duarte L."/>
            <person name="Spannagl M."/>
            <person name="Mayer K.F.X."/>
            <person name="Lu F.H."/>
            <person name="Bevan M.W."/>
            <person name="Leroy P."/>
            <person name="Li P."/>
            <person name="You F.M."/>
            <person name="Sun Q."/>
            <person name="Liu Z."/>
            <person name="Lyons E."/>
            <person name="Wicker T."/>
            <person name="Salzberg S.L."/>
            <person name="Devos K.M."/>
            <person name="Dvorak J."/>
        </authorList>
    </citation>
    <scope>NUCLEOTIDE SEQUENCE [LARGE SCALE GENOMIC DNA]</scope>
    <source>
        <strain evidence="1">cv. AL8/78</strain>
    </source>
</reference>
<proteinExistence type="predicted"/>
<name>A0A453E4V4_AEGTS</name>
<dbReference type="EnsemblPlants" id="AET3Gv20222500.8">
    <property type="protein sequence ID" value="AET3Gv20222500.8"/>
    <property type="gene ID" value="AET3Gv20222500"/>
</dbReference>
<keyword evidence="2" id="KW-1185">Reference proteome</keyword>
<dbReference type="Proteomes" id="UP000015105">
    <property type="component" value="Chromosome 3D"/>
</dbReference>
<evidence type="ECO:0000313" key="1">
    <source>
        <dbReference type="EnsemblPlants" id="AET3Gv20222500.8"/>
    </source>
</evidence>
<dbReference type="Gramene" id="AET3Gv20222500.8">
    <property type="protein sequence ID" value="AET3Gv20222500.8"/>
    <property type="gene ID" value="AET3Gv20222500"/>
</dbReference>
<reference evidence="2" key="2">
    <citation type="journal article" date="2017" name="Nat. Plants">
        <title>The Aegilops tauschii genome reveals multiple impacts of transposons.</title>
        <authorList>
            <person name="Zhao G."/>
            <person name="Zou C."/>
            <person name="Li K."/>
            <person name="Wang K."/>
            <person name="Li T."/>
            <person name="Gao L."/>
            <person name="Zhang X."/>
            <person name="Wang H."/>
            <person name="Yang Z."/>
            <person name="Liu X."/>
            <person name="Jiang W."/>
            <person name="Mao L."/>
            <person name="Kong X."/>
            <person name="Jiao Y."/>
            <person name="Jia J."/>
        </authorList>
    </citation>
    <scope>NUCLEOTIDE SEQUENCE [LARGE SCALE GENOMIC DNA]</scope>
    <source>
        <strain evidence="2">cv. AL8/78</strain>
    </source>
</reference>
<organism evidence="1 2">
    <name type="scientific">Aegilops tauschii subsp. strangulata</name>
    <name type="common">Goatgrass</name>
    <dbReference type="NCBI Taxonomy" id="200361"/>
    <lineage>
        <taxon>Eukaryota</taxon>
        <taxon>Viridiplantae</taxon>
        <taxon>Streptophyta</taxon>
        <taxon>Embryophyta</taxon>
        <taxon>Tracheophyta</taxon>
        <taxon>Spermatophyta</taxon>
        <taxon>Magnoliopsida</taxon>
        <taxon>Liliopsida</taxon>
        <taxon>Poales</taxon>
        <taxon>Poaceae</taxon>
        <taxon>BOP clade</taxon>
        <taxon>Pooideae</taxon>
        <taxon>Triticodae</taxon>
        <taxon>Triticeae</taxon>
        <taxon>Triticinae</taxon>
        <taxon>Aegilops</taxon>
    </lineage>
</organism>
<accession>A0A453E4V4</accession>
<protein>
    <submittedName>
        <fullName evidence="1">Uncharacterized protein</fullName>
    </submittedName>
</protein>
<evidence type="ECO:0000313" key="2">
    <source>
        <dbReference type="Proteomes" id="UP000015105"/>
    </source>
</evidence>
<dbReference type="AlphaFoldDB" id="A0A453E4V4"/>